<feature type="region of interest" description="Disordered" evidence="1">
    <location>
        <begin position="185"/>
        <end position="254"/>
    </location>
</feature>
<dbReference type="EMBL" id="CAJNOC010003363">
    <property type="protein sequence ID" value="CAF0979461.1"/>
    <property type="molecule type" value="Genomic_DNA"/>
</dbReference>
<dbReference type="OrthoDB" id="10179182at2759"/>
<sequence>MCKEFTELRESNGKIIDIVTTLKTENDRLKKCFENCAKFKNFNILNNNDVQIIKNPDENLDEVFEPQYIQKIRIIKQAVKLIIVKRRKKNLVVGSMKATKLTAASKPERPLKTFDSYTGFWSLQSDESSVKEFIDNFASVESIRELKTKGDYYKSYYFSVKSNYMEHVLNQENWPDNIRLKRYFESKQKKQQNTNKSDADETVETRVHQSNFRGPYRGREGFSSGFGRNNLRNDSFKRNRSEDDESGTDNTTHP</sequence>
<name>A0A814F0T9_9BILA</name>
<organism evidence="2 3">
    <name type="scientific">Brachionus calyciflorus</name>
    <dbReference type="NCBI Taxonomy" id="104777"/>
    <lineage>
        <taxon>Eukaryota</taxon>
        <taxon>Metazoa</taxon>
        <taxon>Spiralia</taxon>
        <taxon>Gnathifera</taxon>
        <taxon>Rotifera</taxon>
        <taxon>Eurotatoria</taxon>
        <taxon>Monogononta</taxon>
        <taxon>Pseudotrocha</taxon>
        <taxon>Ploima</taxon>
        <taxon>Brachionidae</taxon>
        <taxon>Brachionus</taxon>
    </lineage>
</organism>
<feature type="compositionally biased region" description="Basic and acidic residues" evidence="1">
    <location>
        <begin position="197"/>
        <end position="207"/>
    </location>
</feature>
<proteinExistence type="predicted"/>
<protein>
    <submittedName>
        <fullName evidence="2">Uncharacterized protein</fullName>
    </submittedName>
</protein>
<dbReference type="Proteomes" id="UP000663879">
    <property type="component" value="Unassembled WGS sequence"/>
</dbReference>
<reference evidence="2" key="1">
    <citation type="submission" date="2021-02" db="EMBL/GenBank/DDBJ databases">
        <authorList>
            <person name="Nowell W R."/>
        </authorList>
    </citation>
    <scope>NUCLEOTIDE SEQUENCE</scope>
    <source>
        <strain evidence="2">Ploen Becks lab</strain>
    </source>
</reference>
<evidence type="ECO:0000313" key="3">
    <source>
        <dbReference type="Proteomes" id="UP000663879"/>
    </source>
</evidence>
<keyword evidence="3" id="KW-1185">Reference proteome</keyword>
<dbReference type="AlphaFoldDB" id="A0A814F0T9"/>
<comment type="caution">
    <text evidence="2">The sequence shown here is derived from an EMBL/GenBank/DDBJ whole genome shotgun (WGS) entry which is preliminary data.</text>
</comment>
<evidence type="ECO:0000313" key="2">
    <source>
        <dbReference type="EMBL" id="CAF0979461.1"/>
    </source>
</evidence>
<evidence type="ECO:0000256" key="1">
    <source>
        <dbReference type="SAM" id="MobiDB-lite"/>
    </source>
</evidence>
<accession>A0A814F0T9</accession>
<gene>
    <name evidence="2" type="ORF">OXX778_LOCUS15341</name>
</gene>